<organism evidence="1 2">
    <name type="scientific">Pseudoalteromonas phage J2-1</name>
    <dbReference type="NCBI Taxonomy" id="2023998"/>
    <lineage>
        <taxon>Viruses</taxon>
        <taxon>Duplodnaviria</taxon>
        <taxon>Heunggongvirae</taxon>
        <taxon>Uroviricota</taxon>
        <taxon>Caudoviricetes</taxon>
        <taxon>Qingdaovirus</taxon>
        <taxon>Qingdaovirus J21</taxon>
    </lineage>
</organism>
<dbReference type="RefSeq" id="YP_009791470.1">
    <property type="nucleotide sequence ID" value="NC_047839.1"/>
</dbReference>
<evidence type="ECO:0000313" key="1">
    <source>
        <dbReference type="EMBL" id="ASU03329.1"/>
    </source>
</evidence>
<dbReference type="Proteomes" id="UP000222256">
    <property type="component" value="Segment"/>
</dbReference>
<keyword evidence="2" id="KW-1185">Reference proteome</keyword>
<proteinExistence type="predicted"/>
<dbReference type="GeneID" id="54981652"/>
<dbReference type="EMBL" id="MF370964">
    <property type="protein sequence ID" value="ASU03329.1"/>
    <property type="molecule type" value="Genomic_DNA"/>
</dbReference>
<keyword evidence="1" id="KW-0547">Nucleotide-binding</keyword>
<dbReference type="KEGG" id="vg:54981652"/>
<keyword evidence="1" id="KW-0378">Hydrolase</keyword>
<name>A0A223LIM1_9CAUD</name>
<keyword evidence="1" id="KW-0347">Helicase</keyword>
<reference evidence="1 2" key="1">
    <citation type="submission" date="2017-06" db="EMBL/GenBank/DDBJ databases">
        <title>A Novel Lytic Pseudoalteromonas phage Isolated from Qingdao coast of China.</title>
        <authorList>
            <person name="Li H."/>
        </authorList>
    </citation>
    <scope>NUCLEOTIDE SEQUENCE [LARGE SCALE GENOMIC DNA]</scope>
</reference>
<accession>A0A223LIM1</accession>
<protein>
    <submittedName>
        <fullName evidence="1">5' to 3' DNA helicase-like protein</fullName>
    </submittedName>
</protein>
<sequence length="113" mass="12753">MTKDTPKSEITIICGKAAGGDTCGEEWYKLHKEDGVQIEYFVPKWDDTSAPDAVIKINKFGKEYNAKAGMDRNHAMGDTATHLIAFWDNNSRGTKDMINYMTKLGKPIKVFEY</sequence>
<dbReference type="GO" id="GO:0004386">
    <property type="term" value="F:helicase activity"/>
    <property type="evidence" value="ECO:0007669"/>
    <property type="project" value="UniProtKB-KW"/>
</dbReference>
<dbReference type="Gene3D" id="3.40.50.450">
    <property type="match status" value="1"/>
</dbReference>
<keyword evidence="1" id="KW-0067">ATP-binding</keyword>
<evidence type="ECO:0000313" key="2">
    <source>
        <dbReference type="Proteomes" id="UP000222256"/>
    </source>
</evidence>